<dbReference type="AlphaFoldDB" id="A0A1N6G5N2"/>
<accession>A0A1N6G5N2</accession>
<sequence length="47" mass="5573">MIKILILKKHISERQNQKRVKTPREETTLGDVFKQEVLISFDFGPFL</sequence>
<evidence type="ECO:0000313" key="1">
    <source>
        <dbReference type="EMBL" id="SIO02712.1"/>
    </source>
</evidence>
<dbReference type="EMBL" id="FSRC01000002">
    <property type="protein sequence ID" value="SIO02712.1"/>
    <property type="molecule type" value="Genomic_DNA"/>
</dbReference>
<gene>
    <name evidence="1" type="ORF">SAMN05444394_2981</name>
</gene>
<protein>
    <submittedName>
        <fullName evidence="1">Uncharacterized protein</fullName>
    </submittedName>
</protein>
<organism evidence="1 2">
    <name type="scientific">Algoriphagus halophilus</name>
    <dbReference type="NCBI Taxonomy" id="226505"/>
    <lineage>
        <taxon>Bacteria</taxon>
        <taxon>Pseudomonadati</taxon>
        <taxon>Bacteroidota</taxon>
        <taxon>Cytophagia</taxon>
        <taxon>Cytophagales</taxon>
        <taxon>Cyclobacteriaceae</taxon>
        <taxon>Algoriphagus</taxon>
    </lineage>
</organism>
<dbReference type="STRING" id="226505.SAMN05444394_2981"/>
<proteinExistence type="predicted"/>
<name>A0A1N6G5N2_9BACT</name>
<keyword evidence="2" id="KW-1185">Reference proteome</keyword>
<evidence type="ECO:0000313" key="2">
    <source>
        <dbReference type="Proteomes" id="UP000185221"/>
    </source>
</evidence>
<reference evidence="2" key="1">
    <citation type="submission" date="2016-11" db="EMBL/GenBank/DDBJ databases">
        <authorList>
            <person name="Varghese N."/>
            <person name="Submissions S."/>
        </authorList>
    </citation>
    <scope>NUCLEOTIDE SEQUENCE [LARGE SCALE GENOMIC DNA]</scope>
    <source>
        <strain evidence="2">DSM 15292</strain>
    </source>
</reference>
<dbReference type="Proteomes" id="UP000185221">
    <property type="component" value="Unassembled WGS sequence"/>
</dbReference>